<evidence type="ECO:0000256" key="1">
    <source>
        <dbReference type="ARBA" id="ARBA00010333"/>
    </source>
</evidence>
<accession>A0A356LBJ1</accession>
<dbReference type="GO" id="GO:0030288">
    <property type="term" value="C:outer membrane-bounded periplasmic space"/>
    <property type="evidence" value="ECO:0007669"/>
    <property type="project" value="TreeGrafter"/>
</dbReference>
<feature type="domain" description="Solute-binding protein family 3/N-terminal" evidence="6">
    <location>
        <begin position="47"/>
        <end position="270"/>
    </location>
</feature>
<dbReference type="GO" id="GO:0005576">
    <property type="term" value="C:extracellular region"/>
    <property type="evidence" value="ECO:0007669"/>
    <property type="project" value="TreeGrafter"/>
</dbReference>
<feature type="signal peptide" evidence="5">
    <location>
        <begin position="1"/>
        <end position="36"/>
    </location>
</feature>
<dbReference type="CDD" id="cd13689">
    <property type="entry name" value="PBP2_BsGlnH"/>
    <property type="match status" value="1"/>
</dbReference>
<dbReference type="EMBL" id="DOEK01000004">
    <property type="protein sequence ID" value="HBP28380.1"/>
    <property type="molecule type" value="Genomic_DNA"/>
</dbReference>
<dbReference type="GO" id="GO:0006865">
    <property type="term" value="P:amino acid transport"/>
    <property type="evidence" value="ECO:0007669"/>
    <property type="project" value="TreeGrafter"/>
</dbReference>
<dbReference type="PANTHER" id="PTHR30085">
    <property type="entry name" value="AMINO ACID ABC TRANSPORTER PERMEASE"/>
    <property type="match status" value="1"/>
</dbReference>
<dbReference type="InterPro" id="IPR051455">
    <property type="entry name" value="Bact_solute-bind_prot3"/>
</dbReference>
<name>A0A356LBJ1_9BURK</name>
<protein>
    <submittedName>
        <fullName evidence="7">ABC transporter substrate-binding protein</fullName>
    </submittedName>
</protein>
<keyword evidence="3 5" id="KW-0732">Signal</keyword>
<evidence type="ECO:0000256" key="3">
    <source>
        <dbReference type="ARBA" id="ARBA00022729"/>
    </source>
</evidence>
<dbReference type="Proteomes" id="UP000264036">
    <property type="component" value="Unassembled WGS sequence"/>
</dbReference>
<dbReference type="Pfam" id="PF00497">
    <property type="entry name" value="SBP_bac_3"/>
    <property type="match status" value="1"/>
</dbReference>
<dbReference type="SUPFAM" id="SSF53850">
    <property type="entry name" value="Periplasmic binding protein-like II"/>
    <property type="match status" value="1"/>
</dbReference>
<comment type="similarity">
    <text evidence="1 4">Belongs to the bacterial solute-binding protein 3 family.</text>
</comment>
<gene>
    <name evidence="7" type="ORF">DD666_03060</name>
</gene>
<dbReference type="AlphaFoldDB" id="A0A356LBJ1"/>
<evidence type="ECO:0000256" key="2">
    <source>
        <dbReference type="ARBA" id="ARBA00022448"/>
    </source>
</evidence>
<feature type="chain" id="PRO_5017023805" evidence="5">
    <location>
        <begin position="37"/>
        <end position="293"/>
    </location>
</feature>
<evidence type="ECO:0000256" key="5">
    <source>
        <dbReference type="SAM" id="SignalP"/>
    </source>
</evidence>
<evidence type="ECO:0000256" key="4">
    <source>
        <dbReference type="RuleBase" id="RU003744"/>
    </source>
</evidence>
<evidence type="ECO:0000259" key="6">
    <source>
        <dbReference type="SMART" id="SM00062"/>
    </source>
</evidence>
<dbReference type="InterPro" id="IPR001638">
    <property type="entry name" value="Solute-binding_3/MltF_N"/>
</dbReference>
<organism evidence="7 8">
    <name type="scientific">Advenella kashmirensis</name>
    <dbReference type="NCBI Taxonomy" id="310575"/>
    <lineage>
        <taxon>Bacteria</taxon>
        <taxon>Pseudomonadati</taxon>
        <taxon>Pseudomonadota</taxon>
        <taxon>Betaproteobacteria</taxon>
        <taxon>Burkholderiales</taxon>
        <taxon>Alcaligenaceae</taxon>
    </lineage>
</organism>
<dbReference type="PROSITE" id="PS01039">
    <property type="entry name" value="SBP_BACTERIAL_3"/>
    <property type="match status" value="1"/>
</dbReference>
<evidence type="ECO:0000313" key="8">
    <source>
        <dbReference type="Proteomes" id="UP000264036"/>
    </source>
</evidence>
<dbReference type="InterPro" id="IPR018313">
    <property type="entry name" value="SBP_3_CS"/>
</dbReference>
<dbReference type="Gene3D" id="3.40.190.10">
    <property type="entry name" value="Periplasmic binding protein-like II"/>
    <property type="match status" value="2"/>
</dbReference>
<reference evidence="7 8" key="1">
    <citation type="journal article" date="2018" name="Nat. Biotechnol.">
        <title>A standardized bacterial taxonomy based on genome phylogeny substantially revises the tree of life.</title>
        <authorList>
            <person name="Parks D.H."/>
            <person name="Chuvochina M."/>
            <person name="Waite D.W."/>
            <person name="Rinke C."/>
            <person name="Skarshewski A."/>
            <person name="Chaumeil P.A."/>
            <person name="Hugenholtz P."/>
        </authorList>
    </citation>
    <scope>NUCLEOTIDE SEQUENCE [LARGE SCALE GENOMIC DNA]</scope>
    <source>
        <strain evidence="7">UBA10707</strain>
    </source>
</reference>
<dbReference type="SMART" id="SM00062">
    <property type="entry name" value="PBPb"/>
    <property type="match status" value="1"/>
</dbReference>
<evidence type="ECO:0000313" key="7">
    <source>
        <dbReference type="EMBL" id="HBP28380.1"/>
    </source>
</evidence>
<comment type="caution">
    <text evidence="7">The sequence shown here is derived from an EMBL/GenBank/DDBJ whole genome shotgun (WGS) entry which is preliminary data.</text>
</comment>
<sequence>MKRQHRSTLTTPTSGSKSTWLLIALLASTWSTSAFANRLADIKSRGTLICGTQNASSPYGYQDPKQRKYVGYDVDICQALASELGVKLQHKPLSTEARIPEVKMGRVDIVAGSVAWLPKRAEEVDFSLQYLQGKIKVLVKKESGIKTLADLAGKKVCASSGSSSAAIAQKTLPKADVLTYQNISQCYLGLQNDKVQAMSAGELVLLRFANDSQKTDTPAVLLDEPTATEHIGIIMNKGEPELKAAVDNALAAMEKSGELDTIFNKWLGNDSIYKLTRSFKVVPVAQLDSSAKQ</sequence>
<keyword evidence="2" id="KW-0813">Transport</keyword>
<dbReference type="PANTHER" id="PTHR30085:SF6">
    <property type="entry name" value="ABC TRANSPORTER GLUTAMINE-BINDING PROTEIN GLNH"/>
    <property type="match status" value="1"/>
</dbReference>
<proteinExistence type="inferred from homology"/>